<evidence type="ECO:0000256" key="11">
    <source>
        <dbReference type="ARBA" id="ARBA00052761"/>
    </source>
</evidence>
<evidence type="ECO:0000256" key="3">
    <source>
        <dbReference type="ARBA" id="ARBA00007317"/>
    </source>
</evidence>
<evidence type="ECO:0000256" key="7">
    <source>
        <dbReference type="ARBA" id="ARBA00022532"/>
    </source>
</evidence>
<dbReference type="Pfam" id="PF00198">
    <property type="entry name" value="2-oxoacid_dh"/>
    <property type="match status" value="1"/>
</dbReference>
<dbReference type="Pfam" id="PF02817">
    <property type="entry name" value="E3_binding"/>
    <property type="match status" value="1"/>
</dbReference>
<dbReference type="GO" id="GO:0006099">
    <property type="term" value="P:tricarboxylic acid cycle"/>
    <property type="evidence" value="ECO:0007669"/>
    <property type="project" value="UniProtKB-UniRule"/>
</dbReference>
<evidence type="ECO:0000256" key="13">
    <source>
        <dbReference type="SAM" id="MobiDB-lite"/>
    </source>
</evidence>
<sequence>MSEVKVPELAESITEGTIVKWLKAEGDSVSRGEVLAELETDKVNIEISAEEDGKLEKILREPGDTVEVGEVIAMIAQGAGGDTAPSKEETAAPKEQAEPPKEENAPLEKATIPSNEEQDEVEPARSPDKEGAEIHSSRAASPAARRLARERGIDIDSVRSQDPLGRIRVDDVKASGEAQPEVRQEKTAAPAPAGAQKQAERNPQVGAGAKLTGTDKPIERVPMSRRRQTIAERLVYAQQTAAMLTTFNEVDMTAILDVRKRRQEKFVEQHNVKLGFMSFFTKAVIGALKAFPLLNAEIQGTDILIKKYYDIGIAVSTEGGLVVPVVRDADRLSFADLEKNIADLAKKARDNKLSLSDLQGGTFSITNGGIFGSMLSTPILNPPQVGILGMHKIQLRPVAIDTERTENRPMMYIALSYDHRIVDGKEAVSFLARVKELLEDPEALLLEG</sequence>
<feature type="domain" description="Lipoyl-binding" evidence="14">
    <location>
        <begin position="1"/>
        <end position="76"/>
    </location>
</feature>
<reference evidence="16 17" key="1">
    <citation type="submission" date="2019-07" db="EMBL/GenBank/DDBJ databases">
        <title>Whole genome shotgun sequence of Aneurinibacillus danicus NBRC 102444.</title>
        <authorList>
            <person name="Hosoyama A."/>
            <person name="Uohara A."/>
            <person name="Ohji S."/>
            <person name="Ichikawa N."/>
        </authorList>
    </citation>
    <scope>NUCLEOTIDE SEQUENCE [LARGE SCALE GENOMIC DNA]</scope>
    <source>
        <strain evidence="16 17">NBRC 102444</strain>
    </source>
</reference>
<comment type="caution">
    <text evidence="16">The sequence shown here is derived from an EMBL/GenBank/DDBJ whole genome shotgun (WGS) entry which is preliminary data.</text>
</comment>
<dbReference type="InterPro" id="IPR003016">
    <property type="entry name" value="2-oxoA_DH_lipoyl-BS"/>
</dbReference>
<dbReference type="RefSeq" id="WP_146809768.1">
    <property type="nucleotide sequence ID" value="NZ_BJXX01000082.1"/>
</dbReference>
<dbReference type="PROSITE" id="PS50968">
    <property type="entry name" value="BIOTINYL_LIPOYL"/>
    <property type="match status" value="1"/>
</dbReference>
<name>A0A511V6D3_9BACL</name>
<comment type="cofactor">
    <cofactor evidence="12">
        <name>(R)-lipoate</name>
        <dbReference type="ChEBI" id="CHEBI:83088"/>
    </cofactor>
    <text evidence="12">Binds 1 lipoyl cofactor covalently.</text>
</comment>
<keyword evidence="8 12" id="KW-0808">Transferase</keyword>
<dbReference type="InterPro" id="IPR011053">
    <property type="entry name" value="Single_hybrid_motif"/>
</dbReference>
<evidence type="ECO:0000259" key="15">
    <source>
        <dbReference type="PROSITE" id="PS51826"/>
    </source>
</evidence>
<dbReference type="PROSITE" id="PS51826">
    <property type="entry name" value="PSBD"/>
    <property type="match status" value="1"/>
</dbReference>
<proteinExistence type="inferred from homology"/>
<evidence type="ECO:0000313" key="16">
    <source>
        <dbReference type="EMBL" id="GEN34495.1"/>
    </source>
</evidence>
<evidence type="ECO:0000256" key="6">
    <source>
        <dbReference type="ARBA" id="ARBA00019511"/>
    </source>
</evidence>
<comment type="function">
    <text evidence="1 12">E2 component of the 2-oxoglutarate dehydrogenase (OGDH) complex which catalyzes the second step in the conversion of 2-oxoglutarate to succinyl-CoA and CO(2).</text>
</comment>
<dbReference type="Proteomes" id="UP000321157">
    <property type="component" value="Unassembled WGS sequence"/>
</dbReference>
<comment type="catalytic activity">
    <reaction evidence="11 12">
        <text>N(6)-[(R)-dihydrolipoyl]-L-lysyl-[protein] + succinyl-CoA = N(6)-[(R)-S(8)-succinyldihydrolipoyl]-L-lysyl-[protein] + CoA</text>
        <dbReference type="Rhea" id="RHEA:15213"/>
        <dbReference type="Rhea" id="RHEA-COMP:10475"/>
        <dbReference type="Rhea" id="RHEA-COMP:20092"/>
        <dbReference type="ChEBI" id="CHEBI:57287"/>
        <dbReference type="ChEBI" id="CHEBI:57292"/>
        <dbReference type="ChEBI" id="CHEBI:83100"/>
        <dbReference type="ChEBI" id="CHEBI:83120"/>
        <dbReference type="EC" id="2.3.1.61"/>
    </reaction>
</comment>
<dbReference type="CDD" id="cd06849">
    <property type="entry name" value="lipoyl_domain"/>
    <property type="match status" value="1"/>
</dbReference>
<evidence type="ECO:0000256" key="8">
    <source>
        <dbReference type="ARBA" id="ARBA00022679"/>
    </source>
</evidence>
<dbReference type="GO" id="GO:0045252">
    <property type="term" value="C:oxoglutarate dehydrogenase complex"/>
    <property type="evidence" value="ECO:0007669"/>
    <property type="project" value="UniProtKB-UniRule"/>
</dbReference>
<dbReference type="InterPro" id="IPR000089">
    <property type="entry name" value="Biotin_lipoyl"/>
</dbReference>
<dbReference type="InterPro" id="IPR050537">
    <property type="entry name" value="2-oxoacid_dehydrogenase"/>
</dbReference>
<feature type="compositionally biased region" description="Low complexity" evidence="13">
    <location>
        <begin position="188"/>
        <end position="197"/>
    </location>
</feature>
<protein>
    <recommendedName>
        <fullName evidence="6 12">Dihydrolipoyllysine-residue succinyltransferase component of 2-oxoglutarate dehydrogenase complex</fullName>
        <ecNumber evidence="5 12">2.3.1.61</ecNumber>
    </recommendedName>
    <alternativeName>
        <fullName evidence="12">2-oxoglutarate dehydrogenase complex component E2</fullName>
    </alternativeName>
</protein>
<evidence type="ECO:0000256" key="9">
    <source>
        <dbReference type="ARBA" id="ARBA00022823"/>
    </source>
</evidence>
<keyword evidence="10 12" id="KW-0012">Acyltransferase</keyword>
<dbReference type="GO" id="GO:0033512">
    <property type="term" value="P:L-lysine catabolic process to acetyl-CoA via saccharopine"/>
    <property type="evidence" value="ECO:0007669"/>
    <property type="project" value="UniProtKB-UniRule"/>
</dbReference>
<dbReference type="InterPro" id="IPR001078">
    <property type="entry name" value="2-oxoacid_DH_actylTfrase"/>
</dbReference>
<keyword evidence="9 12" id="KW-0450">Lipoyl</keyword>
<gene>
    <name evidence="16" type="primary">odhB</name>
    <name evidence="16" type="ORF">ADA01nite_19550</name>
</gene>
<dbReference type="GO" id="GO:0004149">
    <property type="term" value="F:dihydrolipoyllysine-residue succinyltransferase activity"/>
    <property type="evidence" value="ECO:0007669"/>
    <property type="project" value="UniProtKB-UniRule"/>
</dbReference>
<evidence type="ECO:0000256" key="12">
    <source>
        <dbReference type="RuleBase" id="RU361138"/>
    </source>
</evidence>
<dbReference type="OrthoDB" id="9805770at2"/>
<dbReference type="InterPro" id="IPR004167">
    <property type="entry name" value="PSBD"/>
</dbReference>
<evidence type="ECO:0000256" key="5">
    <source>
        <dbReference type="ARBA" id="ARBA00012945"/>
    </source>
</evidence>
<dbReference type="FunFam" id="3.30.559.10:FF:000007">
    <property type="entry name" value="Dihydrolipoamide acetyltransferase component of pyruvate dehydrogenase complex"/>
    <property type="match status" value="1"/>
</dbReference>
<evidence type="ECO:0000256" key="10">
    <source>
        <dbReference type="ARBA" id="ARBA00023315"/>
    </source>
</evidence>
<evidence type="ECO:0000313" key="17">
    <source>
        <dbReference type="Proteomes" id="UP000321157"/>
    </source>
</evidence>
<keyword evidence="7 12" id="KW-0816">Tricarboxylic acid cycle</keyword>
<dbReference type="GO" id="GO:0005829">
    <property type="term" value="C:cytosol"/>
    <property type="evidence" value="ECO:0007669"/>
    <property type="project" value="TreeGrafter"/>
</dbReference>
<dbReference type="Gene3D" id="2.40.50.100">
    <property type="match status" value="1"/>
</dbReference>
<dbReference type="UniPathway" id="UPA00868">
    <property type="reaction ID" value="UER00840"/>
</dbReference>
<accession>A0A511V6D3</accession>
<dbReference type="Gene3D" id="3.30.559.10">
    <property type="entry name" value="Chloramphenicol acetyltransferase-like domain"/>
    <property type="match status" value="1"/>
</dbReference>
<comment type="pathway">
    <text evidence="2 12">Amino-acid degradation; L-lysine degradation via saccharopine pathway; glutaryl-CoA from L-lysine: step 6/6.</text>
</comment>
<dbReference type="InterPro" id="IPR023213">
    <property type="entry name" value="CAT-like_dom_sf"/>
</dbReference>
<dbReference type="SUPFAM" id="SSF52777">
    <property type="entry name" value="CoA-dependent acyltransferases"/>
    <property type="match status" value="1"/>
</dbReference>
<dbReference type="Pfam" id="PF00364">
    <property type="entry name" value="Biotin_lipoyl"/>
    <property type="match status" value="1"/>
</dbReference>
<dbReference type="NCBIfam" id="NF004309">
    <property type="entry name" value="PRK05704.1"/>
    <property type="match status" value="1"/>
</dbReference>
<dbReference type="Gene3D" id="4.10.320.10">
    <property type="entry name" value="E3-binding domain"/>
    <property type="match status" value="1"/>
</dbReference>
<feature type="compositionally biased region" description="Basic and acidic residues" evidence="13">
    <location>
        <begin position="147"/>
        <end position="186"/>
    </location>
</feature>
<dbReference type="PANTHER" id="PTHR43416">
    <property type="entry name" value="DIHYDROLIPOYLLYSINE-RESIDUE SUCCINYLTRANSFERASE COMPONENT OF 2-OXOGLUTARATE DEHYDROGENASE COMPLEX, MITOCHONDRIAL-RELATED"/>
    <property type="match status" value="1"/>
</dbReference>
<dbReference type="EC" id="2.3.1.61" evidence="5 12"/>
<comment type="subunit">
    <text evidence="4">Forms a 24-polypeptide structural core with octahedral symmetry. Part of the 2-oxoglutarate dehydrogenase (OGDH) complex composed of E1 (2-oxoglutarate dehydrogenase), E2 (dihydrolipoamide succinyltransferase) and E3 (dihydrolipoamide dehydrogenase); the complex contains multiple copies of the three enzymatic components (E1, E2 and E3).</text>
</comment>
<dbReference type="InterPro" id="IPR006255">
    <property type="entry name" value="SucB"/>
</dbReference>
<dbReference type="SUPFAM" id="SSF47005">
    <property type="entry name" value="Peripheral subunit-binding domain of 2-oxo acid dehydrogenase complex"/>
    <property type="match status" value="1"/>
</dbReference>
<evidence type="ECO:0000256" key="2">
    <source>
        <dbReference type="ARBA" id="ARBA00005145"/>
    </source>
</evidence>
<feature type="compositionally biased region" description="Basic and acidic residues" evidence="13">
    <location>
        <begin position="122"/>
        <end position="136"/>
    </location>
</feature>
<evidence type="ECO:0000259" key="14">
    <source>
        <dbReference type="PROSITE" id="PS50968"/>
    </source>
</evidence>
<evidence type="ECO:0000256" key="4">
    <source>
        <dbReference type="ARBA" id="ARBA00011666"/>
    </source>
</evidence>
<dbReference type="InterPro" id="IPR036625">
    <property type="entry name" value="E3-bd_dom_sf"/>
</dbReference>
<dbReference type="NCBIfam" id="TIGR01347">
    <property type="entry name" value="sucB"/>
    <property type="match status" value="1"/>
</dbReference>
<feature type="compositionally biased region" description="Basic and acidic residues" evidence="13">
    <location>
        <begin position="85"/>
        <end position="106"/>
    </location>
</feature>
<dbReference type="AlphaFoldDB" id="A0A511V6D3"/>
<organism evidence="16 17">
    <name type="scientific">Aneurinibacillus danicus</name>
    <dbReference type="NCBI Taxonomy" id="267746"/>
    <lineage>
        <taxon>Bacteria</taxon>
        <taxon>Bacillati</taxon>
        <taxon>Bacillota</taxon>
        <taxon>Bacilli</taxon>
        <taxon>Bacillales</taxon>
        <taxon>Paenibacillaceae</taxon>
        <taxon>Aneurinibacillus group</taxon>
        <taxon>Aneurinibacillus</taxon>
    </lineage>
</organism>
<dbReference type="PANTHER" id="PTHR43416:SF5">
    <property type="entry name" value="DIHYDROLIPOYLLYSINE-RESIDUE SUCCINYLTRANSFERASE COMPONENT OF 2-OXOGLUTARATE DEHYDROGENASE COMPLEX, MITOCHONDRIAL"/>
    <property type="match status" value="1"/>
</dbReference>
<evidence type="ECO:0000256" key="1">
    <source>
        <dbReference type="ARBA" id="ARBA00004052"/>
    </source>
</evidence>
<dbReference type="SUPFAM" id="SSF51230">
    <property type="entry name" value="Single hybrid motif"/>
    <property type="match status" value="1"/>
</dbReference>
<dbReference type="EMBL" id="BJXX01000082">
    <property type="protein sequence ID" value="GEN34495.1"/>
    <property type="molecule type" value="Genomic_DNA"/>
</dbReference>
<keyword evidence="17" id="KW-1185">Reference proteome</keyword>
<dbReference type="PROSITE" id="PS00189">
    <property type="entry name" value="LIPOYL"/>
    <property type="match status" value="1"/>
</dbReference>
<feature type="region of interest" description="Disordered" evidence="13">
    <location>
        <begin position="75"/>
        <end position="215"/>
    </location>
</feature>
<comment type="similarity">
    <text evidence="3 12">Belongs to the 2-oxoacid dehydrogenase family.</text>
</comment>
<feature type="domain" description="Peripheral subunit-binding (PSBD)" evidence="15">
    <location>
        <begin position="139"/>
        <end position="176"/>
    </location>
</feature>